<keyword evidence="2" id="KW-1185">Reference proteome</keyword>
<dbReference type="OrthoDB" id="513439at2"/>
<sequence length="377" mass="42415">MGGKAIITTAFARYPRNSAGVTWAFLQWALGFRLSGWDTWLVEELPASACVDAAGHRTSPDRAVNGVHWQKAVQEFGWSGKATLLQEGMEEKWDDLRDYAREADLLLNISGILRRRELLNLPRRRIYLDLDPGFTSVWAAKYGCDLGLGGHDLFLTVGLRMDGAGVHAPPLGVRWLPTLPPVALEYWTGLPGSGKSWTTVTHWRAYPEVRWGRWTFTNKAPEWEKFIDLPRITGIPFRIASDLQEEEVSERFRSAGWELLPSSGMADDWKQYRNFLRESRGEFSVVKGGYRVSRCGWFSDRSACYLSLGKPVVLQDTGWSTLLRPPHGLHAFSSVEEAARAIERVESHYDAEAAGARAFAEEVLDARKVVGHLLGRL</sequence>
<protein>
    <recommendedName>
        <fullName evidence="3">Glycosyltransferase family 1 protein</fullName>
    </recommendedName>
</protein>
<evidence type="ECO:0000313" key="1">
    <source>
        <dbReference type="EMBL" id="VVM08014.1"/>
    </source>
</evidence>
<dbReference type="Proteomes" id="UP000334923">
    <property type="component" value="Unassembled WGS sequence"/>
</dbReference>
<proteinExistence type="predicted"/>
<reference evidence="1 2" key="1">
    <citation type="submission" date="2019-09" db="EMBL/GenBank/DDBJ databases">
        <authorList>
            <person name="Cremers G."/>
        </authorList>
    </citation>
    <scope>NUCLEOTIDE SEQUENCE [LARGE SCALE GENOMIC DNA]</scope>
    <source>
        <strain evidence="1">4A</strain>
    </source>
</reference>
<dbReference type="RefSeq" id="WP_142660888.1">
    <property type="nucleotide sequence ID" value="NZ_CABFVA020000116.1"/>
</dbReference>
<name>A0A5E6MEU7_9BACT</name>
<accession>A0A5E6MEU7</accession>
<evidence type="ECO:0008006" key="3">
    <source>
        <dbReference type="Google" id="ProtNLM"/>
    </source>
</evidence>
<dbReference type="AlphaFoldDB" id="A0A5E6MEU7"/>
<organism evidence="1 2">
    <name type="scientific">Methylacidimicrobium tartarophylax</name>
    <dbReference type="NCBI Taxonomy" id="1041768"/>
    <lineage>
        <taxon>Bacteria</taxon>
        <taxon>Pseudomonadati</taxon>
        <taxon>Verrucomicrobiota</taxon>
        <taxon>Methylacidimicrobium</taxon>
    </lineage>
</organism>
<dbReference type="EMBL" id="CABFVA020000116">
    <property type="protein sequence ID" value="VVM08014.1"/>
    <property type="molecule type" value="Genomic_DNA"/>
</dbReference>
<gene>
    <name evidence="1" type="ORF">MAMT_02055</name>
</gene>
<evidence type="ECO:0000313" key="2">
    <source>
        <dbReference type="Proteomes" id="UP000334923"/>
    </source>
</evidence>